<keyword evidence="35" id="KW-0460">Magnesium</keyword>
<evidence type="ECO:0000256" key="33">
    <source>
        <dbReference type="PIRSR" id="PIRSR000615-1"/>
    </source>
</evidence>
<evidence type="ECO:0000256" key="13">
    <source>
        <dbReference type="ARBA" id="ARBA00022737"/>
    </source>
</evidence>
<keyword evidence="12 40" id="KW-0732">Signal</keyword>
<feature type="binding site" evidence="34">
    <location>
        <begin position="605"/>
        <end position="612"/>
    </location>
    <ligand>
        <name>ATP</name>
        <dbReference type="ChEBI" id="CHEBI:30616"/>
    </ligand>
</feature>
<dbReference type="GO" id="GO:0048407">
    <property type="term" value="F:platelet-derived growth factor binding"/>
    <property type="evidence" value="ECO:0007669"/>
    <property type="project" value="TreeGrafter"/>
</dbReference>
<evidence type="ECO:0000256" key="20">
    <source>
        <dbReference type="ARBA" id="ARBA00023137"/>
    </source>
</evidence>
<dbReference type="FunFam" id="2.60.40.10:FF:000715">
    <property type="entry name" value="Platelet-derived growth factor receptor beta"/>
    <property type="match status" value="1"/>
</dbReference>
<dbReference type="PANTHER" id="PTHR24416">
    <property type="entry name" value="TYROSINE-PROTEIN KINASE RECEPTOR"/>
    <property type="match status" value="1"/>
</dbReference>
<dbReference type="GO" id="GO:0043202">
    <property type="term" value="C:lysosomal lumen"/>
    <property type="evidence" value="ECO:0007669"/>
    <property type="project" value="UniProtKB-SubCell"/>
</dbReference>
<dbReference type="PROSITE" id="PS50835">
    <property type="entry name" value="IG_LIKE"/>
    <property type="match status" value="2"/>
</dbReference>
<evidence type="ECO:0000259" key="42">
    <source>
        <dbReference type="PROSITE" id="PS50835"/>
    </source>
</evidence>
<dbReference type="InterPro" id="IPR013151">
    <property type="entry name" value="Immunoglobulin_dom"/>
</dbReference>
<keyword evidence="15" id="KW-0418">Kinase</keyword>
<keyword evidence="25" id="KW-0393">Immunoglobulin domain</keyword>
<keyword evidence="11 39" id="KW-0812">Transmembrane</keyword>
<dbReference type="InterPro" id="IPR000719">
    <property type="entry name" value="Prot_kinase_dom"/>
</dbReference>
<keyword evidence="26" id="KW-0968">Cytoplasmic vesicle</keyword>
<feature type="active site" description="Proton acceptor" evidence="33">
    <location>
        <position position="823"/>
    </location>
</feature>
<dbReference type="InterPro" id="IPR007110">
    <property type="entry name" value="Ig-like_dom"/>
</dbReference>
<dbReference type="FunFam" id="2.60.40.10:FF:000572">
    <property type="entry name" value="Platelet-derived growth factor receptor beta"/>
    <property type="match status" value="1"/>
</dbReference>
<keyword evidence="24" id="KW-0458">Lysosome</keyword>
<keyword evidence="19 39" id="KW-0472">Membrane</keyword>
<dbReference type="GO" id="GO:1902533">
    <property type="term" value="P:positive regulation of intracellular signal transduction"/>
    <property type="evidence" value="ECO:0007669"/>
    <property type="project" value="UniProtKB-ARBA"/>
</dbReference>
<dbReference type="InterPro" id="IPR036179">
    <property type="entry name" value="Ig-like_dom_sf"/>
</dbReference>
<evidence type="ECO:0000256" key="35">
    <source>
        <dbReference type="PIRSR" id="PIRSR000615-3"/>
    </source>
</evidence>
<feature type="binding site" evidence="35">
    <location>
        <position position="841"/>
    </location>
    <ligand>
        <name>Mg(2+)</name>
        <dbReference type="ChEBI" id="CHEBI:18420"/>
    </ligand>
</feature>
<dbReference type="Pfam" id="PF13927">
    <property type="entry name" value="Ig_3"/>
    <property type="match status" value="1"/>
</dbReference>
<dbReference type="PROSITE" id="PS00107">
    <property type="entry name" value="PROTEIN_KINASE_ATP"/>
    <property type="match status" value="1"/>
</dbReference>
<protein>
    <recommendedName>
        <fullName evidence="5">Platelet-derived growth factor receptor beta</fullName>
        <ecNumber evidence="4">2.7.10.1</ecNumber>
    </recommendedName>
    <alternativeName>
        <fullName evidence="27">Beta platelet-derived growth factor receptor</fullName>
    </alternativeName>
    <alternativeName>
        <fullName evidence="28">Beta-type platelet-derived growth factor receptor</fullName>
    </alternativeName>
    <alternativeName>
        <fullName evidence="31">CD140 antigen-like family member B</fullName>
    </alternativeName>
    <alternativeName>
        <fullName evidence="32">Platelet-derived growth factor receptor 1</fullName>
    </alternativeName>
</protein>
<evidence type="ECO:0000313" key="44">
    <source>
        <dbReference type="RefSeq" id="XP_030067489.1"/>
    </source>
</evidence>
<accession>A0A6P7YVX3</accession>
<evidence type="ECO:0000256" key="40">
    <source>
        <dbReference type="SAM" id="SignalP"/>
    </source>
</evidence>
<dbReference type="PROSITE" id="PS50011">
    <property type="entry name" value="PROTEIN_KINASE_DOM"/>
    <property type="match status" value="1"/>
</dbReference>
<feature type="binding site" evidence="34">
    <location>
        <begin position="680"/>
        <end position="686"/>
    </location>
    <ligand>
        <name>ATP</name>
        <dbReference type="ChEBI" id="CHEBI:30616"/>
    </ligand>
</feature>
<evidence type="ECO:0000256" key="11">
    <source>
        <dbReference type="ARBA" id="ARBA00022692"/>
    </source>
</evidence>
<dbReference type="FunFam" id="1.10.510.10:FF:000140">
    <property type="entry name" value="Platelet-derived growth factor receptor beta"/>
    <property type="match status" value="1"/>
</dbReference>
<feature type="compositionally biased region" description="Basic and acidic residues" evidence="38">
    <location>
        <begin position="1030"/>
        <end position="1044"/>
    </location>
</feature>
<keyword evidence="35" id="KW-0479">Metal-binding</keyword>
<dbReference type="GO" id="GO:0005886">
    <property type="term" value="C:plasma membrane"/>
    <property type="evidence" value="ECO:0007669"/>
    <property type="project" value="UniProtKB-SubCell"/>
</dbReference>
<dbReference type="InterPro" id="IPR013098">
    <property type="entry name" value="Ig_I-set"/>
</dbReference>
<evidence type="ECO:0000256" key="10">
    <source>
        <dbReference type="ARBA" id="ARBA00022679"/>
    </source>
</evidence>
<evidence type="ECO:0000256" key="16">
    <source>
        <dbReference type="ARBA" id="ARBA00022840"/>
    </source>
</evidence>
<evidence type="ECO:0000256" key="5">
    <source>
        <dbReference type="ARBA" id="ARBA00020507"/>
    </source>
</evidence>
<keyword evidence="17" id="KW-0832">Ubl conjugation</keyword>
<keyword evidence="8" id="KW-0145">Chemotaxis</keyword>
<feature type="binding site" evidence="34">
    <location>
        <position position="827"/>
    </location>
    <ligand>
        <name>ATP</name>
        <dbReference type="ChEBI" id="CHEBI:30616"/>
    </ligand>
</feature>
<dbReference type="FunFam" id="2.60.40.10:FF:000982">
    <property type="entry name" value="Platelet-derived growth factor receptor beta"/>
    <property type="match status" value="1"/>
</dbReference>
<keyword evidence="14 34" id="KW-0547">Nucleotide-binding</keyword>
<dbReference type="PANTHER" id="PTHR24416:SF53">
    <property type="entry name" value="PLATELET-DERIVED GROWTH FACTOR RECEPTOR BETA"/>
    <property type="match status" value="1"/>
</dbReference>
<dbReference type="EC" id="2.7.10.1" evidence="4"/>
<comment type="subunit">
    <text evidence="30">Interacts with homodimeric PDGFB and PDGFD, and with heterodimers formed by PDGFA and PDGFB. May also interact with homodimeric PDGFC. Monomer in the absence of bound ligand. Interaction with homodimeric PDGFB, heterodimers formed by PDGFA and PDGFB or homodimeric PDGFD, leads to receptor dimerization, where both PDGFRA homodimers and heterodimers with PDGFRB are observed. Interacts with SH2B2/APS. Interacts directly (tyrosine phosphorylated) with SHB. Interacts (tyrosine phosphorylated) with PIK3R1 and RASA1. Interacts (tyrosine phosphorylated) with CBL. Interacts (tyrosine phosphorylated) with SRC and SRC family kinases. Interacts (tyrosine phosphorylated) with PIK3C2B, maybe indirectly. Interacts (tyrosine phosphorylated) with SHC1, GRB7, GRB10 and NCK1. Interaction with GRB2 is mediated by SHC1. Interacts (via C-terminus) with NHERF1.</text>
</comment>
<feature type="site" description="Important for interaction with phosphotyrosine-binding proteins" evidence="36">
    <location>
        <position position="967"/>
    </location>
</feature>
<evidence type="ECO:0000256" key="22">
    <source>
        <dbReference type="ARBA" id="ARBA00023170"/>
    </source>
</evidence>
<feature type="signal peptide" evidence="40">
    <location>
        <begin position="1"/>
        <end position="28"/>
    </location>
</feature>
<evidence type="ECO:0000256" key="7">
    <source>
        <dbReference type="ARBA" id="ARBA00022475"/>
    </source>
</evidence>
<organism evidence="43 44">
    <name type="scientific">Microcaecilia unicolor</name>
    <dbReference type="NCBI Taxonomy" id="1415580"/>
    <lineage>
        <taxon>Eukaryota</taxon>
        <taxon>Metazoa</taxon>
        <taxon>Chordata</taxon>
        <taxon>Craniata</taxon>
        <taxon>Vertebrata</taxon>
        <taxon>Euteleostomi</taxon>
        <taxon>Amphibia</taxon>
        <taxon>Gymnophiona</taxon>
        <taxon>Siphonopidae</taxon>
        <taxon>Microcaecilia</taxon>
    </lineage>
</organism>
<keyword evidence="43" id="KW-1185">Reference proteome</keyword>
<proteinExistence type="predicted"/>
<evidence type="ECO:0000256" key="2">
    <source>
        <dbReference type="ARBA" id="ARBA00004251"/>
    </source>
</evidence>
<sequence>MEQTISPSTKRILLLLPGLMVLLSQSQSLHILPDSPELVLNFSTTFSLTCFGEAEVFWEHDVHPLATQQEFKDDVFTSTLTLQNVTGNDTGEYTCAYNHSQDVEDGEKAKVYIFVPDPSLWFIPTESNAEFVFQTNLKEATIPCRVTNPMASVTLHEKKSENLVPAVYNKQQGFTGRFEDITYMCKATFDGKEVYSEHFYVFSIVVSSINLSISAVQTFVKQGENLTVICTSTGNEVVQFNWEYPRKMMGKSVEFLTDVLSGPYGDIRSILTIRSAELEDSGTYNCSASEMVNGNTDVKSITVTVIERGFVTLQTDLNGTKFADLHKSRFFDVQIEAYPKPTILWLKDNETLLPDNGNEISITDKIISENRYHSNLSLVRVKENEGGLYTIRVFNEDETQEASFNLQINVPAQVLLLRDVHQESGGHVVTCISEGMPMPGISWYACSDLKRCNNHGWESWKALENNSQGMNLEINSTSMQPQGRKIYLMKSVLSFQNMEETLALRCSTRNILGTDNQEVTLVPQYLPFKFIIISVFLALVVLAVIFLVILIVLWQKKPRYEIRWKVIESVSSDGHEYIYVDPMQLPYDSSWELSREKLLLGRTLGSGAFGRVVEATAHGLSHSQSTMKVAVKMLKSTARTSEKQALMSELKIMSHLGPHLNIVNLLAACTKGGPTYIITEYCRYGDLVDYLHRNKHTFLQYFSDKGRKDNEIYSNSSSEKRMQSHTSLSVESDGGYMDMTKDEVDYVPMLDMKGEVKYADIEPSNYGTPYELESYSPSAPERTSNAILINESPLLSFMDLVGFSYQVANGMEFLASKNCVHRDLAARNVLICEGKLVKICDFGLARDIMRDSNYISKGSTFLPLKWMAPESIFNNLYTTLSDVWSYGILLWEIFTLGGTPYPELPMNEQFYNAIKRGYRMSKPTHASDEIYEIMQKCWEEKFEIRPPFFQLVKLMENLLTEGYQEKYKQVDEEFLKSDHPAVVRVRPRLQKIESMLGTVSSNEATSVNYTAVQEQQQNSNNDYIIPLPDPKPEGSEDTHSETSESRPSSALHEGNTSSTISCDSPLGLPEEEEVKEPCQEQEHLNVEESFL</sequence>
<dbReference type="CTD" id="5159"/>
<keyword evidence="22 44" id="KW-0675">Receptor</keyword>
<dbReference type="InterPro" id="IPR013783">
    <property type="entry name" value="Ig-like_fold"/>
</dbReference>
<evidence type="ECO:0000256" key="19">
    <source>
        <dbReference type="ARBA" id="ARBA00023136"/>
    </source>
</evidence>
<dbReference type="GO" id="GO:0043235">
    <property type="term" value="C:receptor complex"/>
    <property type="evidence" value="ECO:0007669"/>
    <property type="project" value="TreeGrafter"/>
</dbReference>
<feature type="domain" description="Ig-like" evidence="42">
    <location>
        <begin position="207"/>
        <end position="302"/>
    </location>
</feature>
<evidence type="ECO:0000256" key="17">
    <source>
        <dbReference type="ARBA" id="ARBA00022843"/>
    </source>
</evidence>
<keyword evidence="18 39" id="KW-1133">Transmembrane helix</keyword>
<evidence type="ECO:0000256" key="27">
    <source>
        <dbReference type="ARBA" id="ARBA00029696"/>
    </source>
</evidence>
<feature type="binding site" evidence="35">
    <location>
        <position position="828"/>
    </location>
    <ligand>
        <name>Mg(2+)</name>
        <dbReference type="ChEBI" id="CHEBI:18420"/>
    </ligand>
</feature>
<reference evidence="44" key="1">
    <citation type="submission" date="2025-08" db="UniProtKB">
        <authorList>
            <consortium name="RefSeq"/>
        </authorList>
    </citation>
    <scope>IDENTIFICATION</scope>
</reference>
<evidence type="ECO:0000256" key="34">
    <source>
        <dbReference type="PIRSR" id="PIRSR000615-2"/>
    </source>
</evidence>
<keyword evidence="23" id="KW-0325">Glycoprotein</keyword>
<keyword evidence="6" id="KW-0217">Developmental protein</keyword>
<evidence type="ECO:0000256" key="1">
    <source>
        <dbReference type="ARBA" id="ARBA00004227"/>
    </source>
</evidence>
<dbReference type="GO" id="GO:0014911">
    <property type="term" value="P:positive regulation of smooth muscle cell migration"/>
    <property type="evidence" value="ECO:0007669"/>
    <property type="project" value="TreeGrafter"/>
</dbReference>
<dbReference type="InterPro" id="IPR008266">
    <property type="entry name" value="Tyr_kinase_AS"/>
</dbReference>
<dbReference type="InterPro" id="IPR003599">
    <property type="entry name" value="Ig_sub"/>
</dbReference>
<feature type="chain" id="PRO_5027671136" description="Platelet-derived growth factor receptor beta" evidence="40">
    <location>
        <begin position="29"/>
        <end position="1091"/>
    </location>
</feature>
<dbReference type="PRINTS" id="PR01832">
    <property type="entry name" value="VEGFRECEPTOR"/>
</dbReference>
<dbReference type="Gene3D" id="1.10.510.10">
    <property type="entry name" value="Transferase(Phosphotransferase) domain 1"/>
    <property type="match status" value="1"/>
</dbReference>
<dbReference type="InterPro" id="IPR003598">
    <property type="entry name" value="Ig_sub2"/>
</dbReference>
<evidence type="ECO:0000256" key="37">
    <source>
        <dbReference type="PROSITE-ProRule" id="PRU10141"/>
    </source>
</evidence>
<dbReference type="KEGG" id="muo:115475707"/>
<evidence type="ECO:0000256" key="8">
    <source>
        <dbReference type="ARBA" id="ARBA00022500"/>
    </source>
</evidence>
<dbReference type="SMART" id="SM00220">
    <property type="entry name" value="S_TKc"/>
    <property type="match status" value="1"/>
</dbReference>
<dbReference type="Gene3D" id="3.30.200.20">
    <property type="entry name" value="Phosphorylase Kinase, domain 1"/>
    <property type="match status" value="1"/>
</dbReference>
<evidence type="ECO:0000256" key="4">
    <source>
        <dbReference type="ARBA" id="ARBA00011902"/>
    </source>
</evidence>
<keyword evidence="20" id="KW-0829">Tyrosine-protein kinase</keyword>
<dbReference type="InterPro" id="IPR050122">
    <property type="entry name" value="RTK"/>
</dbReference>
<name>A0A6P7YVX3_9AMPH</name>
<evidence type="ECO:0000256" key="36">
    <source>
        <dbReference type="PIRSR" id="PIRSR000615-4"/>
    </source>
</evidence>
<evidence type="ECO:0000256" key="15">
    <source>
        <dbReference type="ARBA" id="ARBA00022777"/>
    </source>
</evidence>
<evidence type="ECO:0000256" key="29">
    <source>
        <dbReference type="ARBA" id="ARBA00051243"/>
    </source>
</evidence>
<evidence type="ECO:0000256" key="39">
    <source>
        <dbReference type="SAM" id="Phobius"/>
    </source>
</evidence>
<keyword evidence="16 34" id="KW-0067">ATP-binding</keyword>
<dbReference type="FunCoup" id="A0A6P7YVX3">
    <property type="interactions" value="1595"/>
</dbReference>
<dbReference type="InParanoid" id="A0A6P7YVX3"/>
<dbReference type="FunFam" id="2.60.40.10:FF:000223">
    <property type="entry name" value="Platelet-derived growth factor receptor beta"/>
    <property type="match status" value="1"/>
</dbReference>
<feature type="transmembrane region" description="Helical" evidence="39">
    <location>
        <begin position="530"/>
        <end position="554"/>
    </location>
</feature>
<evidence type="ECO:0000256" key="12">
    <source>
        <dbReference type="ARBA" id="ARBA00022729"/>
    </source>
</evidence>
<evidence type="ECO:0000256" key="31">
    <source>
        <dbReference type="ARBA" id="ARBA00075975"/>
    </source>
</evidence>
<gene>
    <name evidence="44" type="primary">PDGFRB</name>
</gene>
<evidence type="ECO:0000256" key="21">
    <source>
        <dbReference type="ARBA" id="ARBA00023157"/>
    </source>
</evidence>
<dbReference type="SUPFAM" id="SSF48726">
    <property type="entry name" value="Immunoglobulin"/>
    <property type="match status" value="3"/>
</dbReference>
<evidence type="ECO:0000256" key="28">
    <source>
        <dbReference type="ARBA" id="ARBA00032009"/>
    </source>
</evidence>
<evidence type="ECO:0000256" key="38">
    <source>
        <dbReference type="SAM" id="MobiDB-lite"/>
    </source>
</evidence>
<dbReference type="PROSITE" id="PS00109">
    <property type="entry name" value="PROTEIN_KINASE_TYR"/>
    <property type="match status" value="1"/>
</dbReference>
<dbReference type="InterPro" id="IPR001245">
    <property type="entry name" value="Ser-Thr/Tyr_kinase_cat_dom"/>
</dbReference>
<dbReference type="InterPro" id="IPR011009">
    <property type="entry name" value="Kinase-like_dom_sf"/>
</dbReference>
<evidence type="ECO:0000313" key="43">
    <source>
        <dbReference type="Proteomes" id="UP000515156"/>
    </source>
</evidence>
<evidence type="ECO:0000256" key="14">
    <source>
        <dbReference type="ARBA" id="ARBA00022741"/>
    </source>
</evidence>
<feature type="domain" description="Ig-like" evidence="42">
    <location>
        <begin position="17"/>
        <end position="112"/>
    </location>
</feature>
<dbReference type="SMART" id="SM00409">
    <property type="entry name" value="IG"/>
    <property type="match status" value="3"/>
</dbReference>
<comment type="catalytic activity">
    <reaction evidence="29">
        <text>L-tyrosyl-[protein] + ATP = O-phospho-L-tyrosyl-[protein] + ADP + H(+)</text>
        <dbReference type="Rhea" id="RHEA:10596"/>
        <dbReference type="Rhea" id="RHEA-COMP:10136"/>
        <dbReference type="Rhea" id="RHEA-COMP:20101"/>
        <dbReference type="ChEBI" id="CHEBI:15378"/>
        <dbReference type="ChEBI" id="CHEBI:30616"/>
        <dbReference type="ChEBI" id="CHEBI:46858"/>
        <dbReference type="ChEBI" id="CHEBI:61978"/>
        <dbReference type="ChEBI" id="CHEBI:456216"/>
        <dbReference type="EC" id="2.7.10.1"/>
    </reaction>
</comment>
<dbReference type="FunFam" id="3.30.200.20:FF:000025">
    <property type="entry name" value="Platelet-derived growth factor receptor alpha"/>
    <property type="match status" value="1"/>
</dbReference>
<dbReference type="SUPFAM" id="SSF56112">
    <property type="entry name" value="Protein kinase-like (PK-like)"/>
    <property type="match status" value="1"/>
</dbReference>
<evidence type="ECO:0000256" key="25">
    <source>
        <dbReference type="ARBA" id="ARBA00023319"/>
    </source>
</evidence>
<evidence type="ECO:0000256" key="3">
    <source>
        <dbReference type="ARBA" id="ARBA00004541"/>
    </source>
</evidence>
<dbReference type="PIRSF" id="PIRSF000615">
    <property type="entry name" value="TyrPK_CSF1-R"/>
    <property type="match status" value="1"/>
</dbReference>
<evidence type="ECO:0000259" key="41">
    <source>
        <dbReference type="PROSITE" id="PS50011"/>
    </source>
</evidence>
<keyword evidence="10" id="KW-0808">Transferase</keyword>
<dbReference type="CDD" id="cd00096">
    <property type="entry name" value="Ig"/>
    <property type="match status" value="1"/>
</dbReference>
<dbReference type="Pfam" id="PF25305">
    <property type="entry name" value="Ig_PDGFR_d4"/>
    <property type="match status" value="1"/>
</dbReference>
<dbReference type="GeneID" id="115475707"/>
<evidence type="ECO:0000256" key="23">
    <source>
        <dbReference type="ARBA" id="ARBA00023180"/>
    </source>
</evidence>
<dbReference type="InterPro" id="IPR017441">
    <property type="entry name" value="Protein_kinase_ATP_BS"/>
</dbReference>
<dbReference type="GO" id="GO:0001525">
    <property type="term" value="P:angiogenesis"/>
    <property type="evidence" value="ECO:0007669"/>
    <property type="project" value="TreeGrafter"/>
</dbReference>
<keyword evidence="7" id="KW-1003">Cell membrane</keyword>
<feature type="region of interest" description="Disordered" evidence="38">
    <location>
        <begin position="1016"/>
        <end position="1091"/>
    </location>
</feature>
<feature type="compositionally biased region" description="Basic and acidic residues" evidence="38">
    <location>
        <begin position="1075"/>
        <end position="1091"/>
    </location>
</feature>
<feature type="binding site" evidence="34 37">
    <location>
        <position position="632"/>
    </location>
    <ligand>
        <name>ATP</name>
        <dbReference type="ChEBI" id="CHEBI:30616"/>
    </ligand>
</feature>
<dbReference type="AlphaFoldDB" id="A0A6P7YVX3"/>
<dbReference type="OrthoDB" id="9936425at2759"/>
<evidence type="ECO:0000256" key="24">
    <source>
        <dbReference type="ARBA" id="ARBA00023228"/>
    </source>
</evidence>
<dbReference type="GO" id="GO:0046872">
    <property type="term" value="F:metal ion binding"/>
    <property type="evidence" value="ECO:0007669"/>
    <property type="project" value="UniProtKB-KW"/>
</dbReference>
<dbReference type="InterPro" id="IPR020635">
    <property type="entry name" value="Tyr_kinase_cat_dom"/>
</dbReference>
<evidence type="ECO:0000256" key="26">
    <source>
        <dbReference type="ARBA" id="ARBA00023329"/>
    </source>
</evidence>
<evidence type="ECO:0000256" key="9">
    <source>
        <dbReference type="ARBA" id="ARBA00022553"/>
    </source>
</evidence>
<comment type="subcellular location">
    <subcellularLocation>
        <location evidence="2">Cell membrane</location>
        <topology evidence="2">Single-pass type I membrane protein</topology>
    </subcellularLocation>
    <subcellularLocation>
        <location evidence="3">Cytoplasmic vesicle</location>
    </subcellularLocation>
    <subcellularLocation>
        <location evidence="1">Lysosome lumen</location>
    </subcellularLocation>
</comment>
<evidence type="ECO:0000256" key="32">
    <source>
        <dbReference type="ARBA" id="ARBA00075984"/>
    </source>
</evidence>
<dbReference type="GO" id="GO:0005019">
    <property type="term" value="F:platelet-derived growth factor beta-receptor activity"/>
    <property type="evidence" value="ECO:0007669"/>
    <property type="project" value="TreeGrafter"/>
</dbReference>
<dbReference type="GO" id="GO:0008284">
    <property type="term" value="P:positive regulation of cell population proliferation"/>
    <property type="evidence" value="ECO:0007669"/>
    <property type="project" value="UniProtKB-ARBA"/>
</dbReference>
<dbReference type="Gene3D" id="2.60.40.10">
    <property type="entry name" value="Immunoglobulins"/>
    <property type="match status" value="5"/>
</dbReference>
<dbReference type="SMART" id="SM00408">
    <property type="entry name" value="IGc2"/>
    <property type="match status" value="2"/>
</dbReference>
<evidence type="ECO:0000256" key="18">
    <source>
        <dbReference type="ARBA" id="ARBA00022989"/>
    </source>
</evidence>
<dbReference type="Proteomes" id="UP000515156">
    <property type="component" value="Chromosome 8"/>
</dbReference>
<dbReference type="GO" id="GO:0060326">
    <property type="term" value="P:cell chemotaxis"/>
    <property type="evidence" value="ECO:0007669"/>
    <property type="project" value="TreeGrafter"/>
</dbReference>
<keyword evidence="9" id="KW-0597">Phosphoprotein</keyword>
<dbReference type="RefSeq" id="XP_030067489.1">
    <property type="nucleotide sequence ID" value="XM_030211629.1"/>
</dbReference>
<dbReference type="Pfam" id="PF07714">
    <property type="entry name" value="PK_Tyr_Ser-Thr"/>
    <property type="match status" value="1"/>
</dbReference>
<dbReference type="Pfam" id="PF07679">
    <property type="entry name" value="I-set"/>
    <property type="match status" value="1"/>
</dbReference>
<evidence type="ECO:0000256" key="6">
    <source>
        <dbReference type="ARBA" id="ARBA00022473"/>
    </source>
</evidence>
<dbReference type="GO" id="GO:0031410">
    <property type="term" value="C:cytoplasmic vesicle"/>
    <property type="evidence" value="ECO:0007669"/>
    <property type="project" value="UniProtKB-SubCell"/>
</dbReference>
<keyword evidence="13" id="KW-0677">Repeat</keyword>
<feature type="domain" description="Protein kinase" evidence="41">
    <location>
        <begin position="598"/>
        <end position="959"/>
    </location>
</feature>
<evidence type="ECO:0000256" key="30">
    <source>
        <dbReference type="ARBA" id="ARBA00066051"/>
    </source>
</evidence>
<dbReference type="Pfam" id="PF00047">
    <property type="entry name" value="ig"/>
    <property type="match status" value="1"/>
</dbReference>
<feature type="binding site" evidence="35">
    <location>
        <position position="577"/>
    </location>
    <ligand>
        <name>Mg(2+)</name>
        <dbReference type="ChEBI" id="CHEBI:18420"/>
    </ligand>
</feature>
<dbReference type="SMART" id="SM00219">
    <property type="entry name" value="TyrKc"/>
    <property type="match status" value="1"/>
</dbReference>
<dbReference type="GO" id="GO:0005524">
    <property type="term" value="F:ATP binding"/>
    <property type="evidence" value="ECO:0007669"/>
    <property type="project" value="UniProtKB-UniRule"/>
</dbReference>
<feature type="region of interest" description="Disordered" evidence="38">
    <location>
        <begin position="712"/>
        <end position="732"/>
    </location>
</feature>
<keyword evidence="21" id="KW-1015">Disulfide bond</keyword>